<dbReference type="InterPro" id="IPR036890">
    <property type="entry name" value="HATPase_C_sf"/>
</dbReference>
<evidence type="ECO:0000256" key="2">
    <source>
        <dbReference type="ARBA" id="ARBA00004370"/>
    </source>
</evidence>
<keyword evidence="8" id="KW-0472">Membrane</keyword>
<organism evidence="10 11">
    <name type="scientific">Peptoniphilus olsenii</name>
    <dbReference type="NCBI Taxonomy" id="411570"/>
    <lineage>
        <taxon>Bacteria</taxon>
        <taxon>Bacillati</taxon>
        <taxon>Bacillota</taxon>
        <taxon>Tissierellia</taxon>
        <taxon>Tissierellales</taxon>
        <taxon>Peptoniphilaceae</taxon>
        <taxon>Peptoniphilus</taxon>
    </lineage>
</organism>
<keyword evidence="7" id="KW-0902">Two-component regulatory system</keyword>
<evidence type="ECO:0000256" key="1">
    <source>
        <dbReference type="ARBA" id="ARBA00000085"/>
    </source>
</evidence>
<dbReference type="GO" id="GO:0016301">
    <property type="term" value="F:kinase activity"/>
    <property type="evidence" value="ECO:0007669"/>
    <property type="project" value="UniProtKB-KW"/>
</dbReference>
<dbReference type="InterPro" id="IPR036097">
    <property type="entry name" value="HisK_dim/P_sf"/>
</dbReference>
<keyword evidence="8" id="KW-0812">Transmembrane</keyword>
<dbReference type="InterPro" id="IPR003594">
    <property type="entry name" value="HATPase_dom"/>
</dbReference>
<gene>
    <name evidence="10" type="ORF">ABID14_001313</name>
</gene>
<sequence length="407" mass="47684">MELGKLLRKLKYFLTILFDDVFIETVLVTNIIIFEFLNLSQPFLYSAMITFVVSAIKVYRNSFISTILTYDLFKYKEFKNFNVLGTINLLVSVVVVIYLCYTETEIRLLTVLIFMVLRAILTLELNYVQNVLTLEVVNSILYGYDFEIPECFTNEYLRQIAGLMEDYKRRDRDRVEENLRREKLKVNLITNISHDLKTPLTSIINYSDLLSKKDEFDDEARNFIAVLNRNSKRLKILISDLIFASKANSKNINVEKSLIEMNELINQIYGDYDSLFKQNELEFIYDSNSDEILVYTDVNLFVRIVENLFSNVCKYSKEQTRVYVNLIDRDEEIHFLIKNLSKYKLNISSEELFEELVKGDRSRHAKGSGLGLHIVRDLVDILGGEIIIDIDGDYFKVYIKLKKDIET</sequence>
<keyword evidence="4" id="KW-0597">Phosphoprotein</keyword>
<dbReference type="Gene3D" id="1.10.287.130">
    <property type="match status" value="1"/>
</dbReference>
<keyword evidence="6 10" id="KW-0418">Kinase</keyword>
<feature type="transmembrane region" description="Helical" evidence="8">
    <location>
        <begin position="12"/>
        <end position="37"/>
    </location>
</feature>
<evidence type="ECO:0000256" key="5">
    <source>
        <dbReference type="ARBA" id="ARBA00022679"/>
    </source>
</evidence>
<dbReference type="InterPro" id="IPR050351">
    <property type="entry name" value="BphY/WalK/GraS-like"/>
</dbReference>
<dbReference type="Gene3D" id="3.30.565.10">
    <property type="entry name" value="Histidine kinase-like ATPase, C-terminal domain"/>
    <property type="match status" value="1"/>
</dbReference>
<dbReference type="PROSITE" id="PS50109">
    <property type="entry name" value="HIS_KIN"/>
    <property type="match status" value="1"/>
</dbReference>
<dbReference type="RefSeq" id="WP_354368352.1">
    <property type="nucleotide sequence ID" value="NZ_JBEPMA010000007.1"/>
</dbReference>
<dbReference type="SUPFAM" id="SSF47384">
    <property type="entry name" value="Homodimeric domain of signal transducing histidine kinase"/>
    <property type="match status" value="1"/>
</dbReference>
<dbReference type="SMART" id="SM00387">
    <property type="entry name" value="HATPase_c"/>
    <property type="match status" value="1"/>
</dbReference>
<protein>
    <recommendedName>
        <fullName evidence="3">histidine kinase</fullName>
        <ecNumber evidence="3">2.7.13.3</ecNumber>
    </recommendedName>
</protein>
<keyword evidence="5" id="KW-0808">Transferase</keyword>
<evidence type="ECO:0000256" key="8">
    <source>
        <dbReference type="SAM" id="Phobius"/>
    </source>
</evidence>
<dbReference type="CDD" id="cd00082">
    <property type="entry name" value="HisKA"/>
    <property type="match status" value="1"/>
</dbReference>
<evidence type="ECO:0000256" key="4">
    <source>
        <dbReference type="ARBA" id="ARBA00022553"/>
    </source>
</evidence>
<accession>A0ABV2JD21</accession>
<comment type="subcellular location">
    <subcellularLocation>
        <location evidence="2">Membrane</location>
    </subcellularLocation>
</comment>
<feature type="transmembrane region" description="Helical" evidence="8">
    <location>
        <begin position="81"/>
        <end position="100"/>
    </location>
</feature>
<evidence type="ECO:0000256" key="7">
    <source>
        <dbReference type="ARBA" id="ARBA00023012"/>
    </source>
</evidence>
<evidence type="ECO:0000256" key="3">
    <source>
        <dbReference type="ARBA" id="ARBA00012438"/>
    </source>
</evidence>
<comment type="caution">
    <text evidence="10">The sequence shown here is derived from an EMBL/GenBank/DDBJ whole genome shotgun (WGS) entry which is preliminary data.</text>
</comment>
<feature type="transmembrane region" description="Helical" evidence="8">
    <location>
        <begin position="43"/>
        <end position="60"/>
    </location>
</feature>
<dbReference type="InterPro" id="IPR005467">
    <property type="entry name" value="His_kinase_dom"/>
</dbReference>
<dbReference type="Pfam" id="PF00512">
    <property type="entry name" value="HisKA"/>
    <property type="match status" value="1"/>
</dbReference>
<feature type="domain" description="Histidine kinase" evidence="9">
    <location>
        <begin position="191"/>
        <end position="405"/>
    </location>
</feature>
<keyword evidence="11" id="KW-1185">Reference proteome</keyword>
<dbReference type="SMART" id="SM00388">
    <property type="entry name" value="HisKA"/>
    <property type="match status" value="1"/>
</dbReference>
<dbReference type="PANTHER" id="PTHR45453">
    <property type="entry name" value="PHOSPHATE REGULON SENSOR PROTEIN PHOR"/>
    <property type="match status" value="1"/>
</dbReference>
<proteinExistence type="predicted"/>
<reference evidence="10 11" key="1">
    <citation type="submission" date="2024-06" db="EMBL/GenBank/DDBJ databases">
        <title>Genomic Encyclopedia of Type Strains, Phase IV (KMG-IV): sequencing the most valuable type-strain genomes for metagenomic binning, comparative biology and taxonomic classification.</title>
        <authorList>
            <person name="Goeker M."/>
        </authorList>
    </citation>
    <scope>NUCLEOTIDE SEQUENCE [LARGE SCALE GENOMIC DNA]</scope>
    <source>
        <strain evidence="10 11">DSM 21460</strain>
    </source>
</reference>
<dbReference type="EMBL" id="JBEPMA010000007">
    <property type="protein sequence ID" value="MET3617679.1"/>
    <property type="molecule type" value="Genomic_DNA"/>
</dbReference>
<dbReference type="EC" id="2.7.13.3" evidence="3"/>
<evidence type="ECO:0000313" key="10">
    <source>
        <dbReference type="EMBL" id="MET3617679.1"/>
    </source>
</evidence>
<evidence type="ECO:0000256" key="6">
    <source>
        <dbReference type="ARBA" id="ARBA00022777"/>
    </source>
</evidence>
<comment type="catalytic activity">
    <reaction evidence="1">
        <text>ATP + protein L-histidine = ADP + protein N-phospho-L-histidine.</text>
        <dbReference type="EC" id="2.7.13.3"/>
    </reaction>
</comment>
<dbReference type="Pfam" id="PF02518">
    <property type="entry name" value="HATPase_c"/>
    <property type="match status" value="1"/>
</dbReference>
<evidence type="ECO:0000259" key="9">
    <source>
        <dbReference type="PROSITE" id="PS50109"/>
    </source>
</evidence>
<dbReference type="Proteomes" id="UP001549162">
    <property type="component" value="Unassembled WGS sequence"/>
</dbReference>
<dbReference type="SUPFAM" id="SSF55874">
    <property type="entry name" value="ATPase domain of HSP90 chaperone/DNA topoisomerase II/histidine kinase"/>
    <property type="match status" value="1"/>
</dbReference>
<dbReference type="PANTHER" id="PTHR45453:SF1">
    <property type="entry name" value="PHOSPHATE REGULON SENSOR PROTEIN PHOR"/>
    <property type="match status" value="1"/>
</dbReference>
<evidence type="ECO:0000313" key="11">
    <source>
        <dbReference type="Proteomes" id="UP001549162"/>
    </source>
</evidence>
<name>A0ABV2JD21_9FIRM</name>
<dbReference type="InterPro" id="IPR003661">
    <property type="entry name" value="HisK_dim/P_dom"/>
</dbReference>
<keyword evidence="8" id="KW-1133">Transmembrane helix</keyword>